<name>A0AAW5LFJ1_MAMSC</name>
<evidence type="ECO:0000313" key="2">
    <source>
        <dbReference type="Proteomes" id="UP001204068"/>
    </source>
</evidence>
<comment type="caution">
    <text evidence="1">The sequence shown here is derived from an EMBL/GenBank/DDBJ whole genome shotgun (WGS) entry which is preliminary data.</text>
</comment>
<organism evidence="1 2">
    <name type="scientific">Mammaliicoccus sciuri</name>
    <name type="common">Staphylococcus sciuri</name>
    <dbReference type="NCBI Taxonomy" id="1296"/>
    <lineage>
        <taxon>Bacteria</taxon>
        <taxon>Bacillati</taxon>
        <taxon>Bacillota</taxon>
        <taxon>Bacilli</taxon>
        <taxon>Bacillales</taxon>
        <taxon>Staphylococcaceae</taxon>
        <taxon>Mammaliicoccus</taxon>
    </lineage>
</organism>
<gene>
    <name evidence="1" type="ORF">NQ032_05615</name>
</gene>
<protein>
    <submittedName>
        <fullName evidence="1">Hydrogenase maturation nickel metallochaperone HypA</fullName>
    </submittedName>
</protein>
<dbReference type="AlphaFoldDB" id="A0AAW5LFJ1"/>
<proteinExistence type="predicted"/>
<reference evidence="1" key="1">
    <citation type="submission" date="2022-07" db="EMBL/GenBank/DDBJ databases">
        <title>Bacterial species isolated from the porcine tonsil microbiota.</title>
        <authorList>
            <person name="Oliveira I.M.F."/>
        </authorList>
    </citation>
    <scope>NUCLEOTIDE SEQUENCE</scope>
    <source>
        <strain evidence="1">8QC2O2</strain>
    </source>
</reference>
<dbReference type="Gene3D" id="2.20.28.30">
    <property type="entry name" value="RNA polymerase ii, chain L"/>
    <property type="match status" value="1"/>
</dbReference>
<evidence type="ECO:0000313" key="1">
    <source>
        <dbReference type="EMBL" id="MCQ9303100.1"/>
    </source>
</evidence>
<sequence>MTSIDRDIKKAIRYQEMYCPNCGKEFKIDLKKRKNKCPKCKFEITVKK</sequence>
<dbReference type="EMBL" id="JANILD010000002">
    <property type="protein sequence ID" value="MCQ9303100.1"/>
    <property type="molecule type" value="Genomic_DNA"/>
</dbReference>
<accession>A0AAW5LFJ1</accession>
<dbReference type="RefSeq" id="WP_204178803.1">
    <property type="nucleotide sequence ID" value="NZ_JANILD010000002.1"/>
</dbReference>
<dbReference type="Proteomes" id="UP001204068">
    <property type="component" value="Unassembled WGS sequence"/>
</dbReference>